<sequence>MHGFIHEFDQLPRASSLAESRGSIRPDRGARLLLAEPLIGIIRNPRSHRNRGRELELANRPNLLVETPRTREALCHTLIEFARRGIDYLVVDGGDGTVRDVITCGEEVFGDHWPTLVVLPKGKTNALAVDLGLPNVWSLGEALDAVAGGHTIERRPMVVTQQDCQAGTAGDGRVRGFILGAGVFTTASQGVQKAHRRGAFNSFAVGLISAWVVLQGMFAGNANPYRQGTRMSIRLGRQRRPLAHSGRGGTDRRFLTFISTLERFPLGLKPFGPVRPGLKLATIDFPLRRLMSMLPALLAGFHKPWLEEMGAHRADADEIELALEDRFILDGEYFPAGCYVLRQGQPLRFVVP</sequence>
<dbReference type="RefSeq" id="WP_379537308.1">
    <property type="nucleotide sequence ID" value="NZ_JBHSDR010000003.1"/>
</dbReference>
<accession>A0ABV8RKB8</accession>
<reference evidence="3" key="1">
    <citation type="journal article" date="2019" name="Int. J. Syst. Evol. Microbiol.">
        <title>The Global Catalogue of Microorganisms (GCM) 10K type strain sequencing project: providing services to taxonomists for standard genome sequencing and annotation.</title>
        <authorList>
            <consortium name="The Broad Institute Genomics Platform"/>
            <consortium name="The Broad Institute Genome Sequencing Center for Infectious Disease"/>
            <person name="Wu L."/>
            <person name="Ma J."/>
        </authorList>
    </citation>
    <scope>NUCLEOTIDE SEQUENCE [LARGE SCALE GENOMIC DNA]</scope>
    <source>
        <strain evidence="3">CGMCC 1.12989</strain>
    </source>
</reference>
<proteinExistence type="predicted"/>
<dbReference type="Proteomes" id="UP001595828">
    <property type="component" value="Unassembled WGS sequence"/>
</dbReference>
<dbReference type="InterPro" id="IPR001206">
    <property type="entry name" value="Diacylglycerol_kinase_cat_dom"/>
</dbReference>
<dbReference type="GO" id="GO:0016301">
    <property type="term" value="F:kinase activity"/>
    <property type="evidence" value="ECO:0007669"/>
    <property type="project" value="UniProtKB-KW"/>
</dbReference>
<evidence type="ECO:0000313" key="3">
    <source>
        <dbReference type="Proteomes" id="UP001595828"/>
    </source>
</evidence>
<dbReference type="SUPFAM" id="SSF111331">
    <property type="entry name" value="NAD kinase/diacylglycerol kinase-like"/>
    <property type="match status" value="1"/>
</dbReference>
<protein>
    <submittedName>
        <fullName evidence="2">Diacylglycerol/lipid kinase family protein</fullName>
        <ecNumber evidence="2">2.7.1.-</ecNumber>
    </submittedName>
</protein>
<dbReference type="EMBL" id="JBHSDR010000003">
    <property type="protein sequence ID" value="MFC4293826.1"/>
    <property type="molecule type" value="Genomic_DNA"/>
</dbReference>
<keyword evidence="3" id="KW-1185">Reference proteome</keyword>
<comment type="caution">
    <text evidence="2">The sequence shown here is derived from an EMBL/GenBank/DDBJ whole genome shotgun (WGS) entry which is preliminary data.</text>
</comment>
<feature type="domain" description="DAGKc" evidence="1">
    <location>
        <begin position="75"/>
        <end position="152"/>
    </location>
</feature>
<keyword evidence="2" id="KW-0418">Kinase</keyword>
<keyword evidence="2" id="KW-0808">Transferase</keyword>
<gene>
    <name evidence="2" type="ORF">ACFO0A_02005</name>
</gene>
<dbReference type="Pfam" id="PF00781">
    <property type="entry name" value="DAGK_cat"/>
    <property type="match status" value="1"/>
</dbReference>
<evidence type="ECO:0000313" key="2">
    <source>
        <dbReference type="EMBL" id="MFC4293826.1"/>
    </source>
</evidence>
<dbReference type="InterPro" id="IPR017438">
    <property type="entry name" value="ATP-NAD_kinase_N"/>
</dbReference>
<organism evidence="2 3">
    <name type="scientific">Novosphingobium tardum</name>
    <dbReference type="NCBI Taxonomy" id="1538021"/>
    <lineage>
        <taxon>Bacteria</taxon>
        <taxon>Pseudomonadati</taxon>
        <taxon>Pseudomonadota</taxon>
        <taxon>Alphaproteobacteria</taxon>
        <taxon>Sphingomonadales</taxon>
        <taxon>Sphingomonadaceae</taxon>
        <taxon>Novosphingobium</taxon>
    </lineage>
</organism>
<dbReference type="Gene3D" id="3.40.50.10330">
    <property type="entry name" value="Probable inorganic polyphosphate/atp-NAD kinase, domain 1"/>
    <property type="match status" value="1"/>
</dbReference>
<evidence type="ECO:0000259" key="1">
    <source>
        <dbReference type="Pfam" id="PF00781"/>
    </source>
</evidence>
<dbReference type="EC" id="2.7.1.-" evidence="2"/>
<dbReference type="InterPro" id="IPR016064">
    <property type="entry name" value="NAD/diacylglycerol_kinase_sf"/>
</dbReference>
<name>A0ABV8RKB8_9SPHN</name>